<evidence type="ECO:0000313" key="1">
    <source>
        <dbReference type="EMBL" id="XDV70860.1"/>
    </source>
</evidence>
<reference evidence="1" key="1">
    <citation type="submission" date="2024-07" db="EMBL/GenBank/DDBJ databases">
        <authorList>
            <person name="Li J."/>
            <person name="Wei H."/>
            <person name="Ma J."/>
        </authorList>
    </citation>
    <scope>NUCLEOTIDE SEQUENCE</scope>
    <source>
        <strain evidence="1">AMU7</strain>
    </source>
</reference>
<dbReference type="RefSeq" id="WP_369745199.1">
    <property type="nucleotide sequence ID" value="NZ_CP165735.1"/>
</dbReference>
<organism evidence="1">
    <name type="scientific">Paenarthrobacter sp. AMU7</name>
    <dbReference type="NCBI Taxonomy" id="3162492"/>
    <lineage>
        <taxon>Bacteria</taxon>
        <taxon>Bacillati</taxon>
        <taxon>Actinomycetota</taxon>
        <taxon>Actinomycetes</taxon>
        <taxon>Micrococcales</taxon>
        <taxon>Micrococcaceae</taxon>
        <taxon>Paenarthrobacter</taxon>
    </lineage>
</organism>
<sequence>MQTDKVYVVPMRKAMEADEGATPRYTDFVRYLPKEARAAGIPLEFAAGERRRKYLQEFSAGTEKWALGLALLTITMRATWVLRKCR</sequence>
<dbReference type="EMBL" id="CP165735">
    <property type="protein sequence ID" value="XDV70860.1"/>
    <property type="molecule type" value="Genomic_DNA"/>
</dbReference>
<proteinExistence type="predicted"/>
<name>A0AB39YKM1_9MICC</name>
<accession>A0AB39YKM1</accession>
<gene>
    <name evidence="1" type="ORF">ABQM86_18125</name>
</gene>
<protein>
    <submittedName>
        <fullName evidence="1">Uncharacterized protein</fullName>
    </submittedName>
</protein>
<dbReference type="AlphaFoldDB" id="A0AB39YKM1"/>